<gene>
    <name evidence="1" type="ORF">H9830_12890</name>
</gene>
<comment type="caution">
    <text evidence="1">The sequence shown here is derived from an EMBL/GenBank/DDBJ whole genome shotgun (WGS) entry which is preliminary data.</text>
</comment>
<dbReference type="EMBL" id="DXDC01000389">
    <property type="protein sequence ID" value="HIY67159.1"/>
    <property type="molecule type" value="Genomic_DNA"/>
</dbReference>
<reference evidence="1" key="1">
    <citation type="journal article" date="2021" name="PeerJ">
        <title>Extensive microbial diversity within the chicken gut microbiome revealed by metagenomics and culture.</title>
        <authorList>
            <person name="Gilroy R."/>
            <person name="Ravi A."/>
            <person name="Getino M."/>
            <person name="Pursley I."/>
            <person name="Horton D.L."/>
            <person name="Alikhan N.F."/>
            <person name="Baker D."/>
            <person name="Gharbi K."/>
            <person name="Hall N."/>
            <person name="Watson M."/>
            <person name="Adriaenssens E.M."/>
            <person name="Foster-Nyarko E."/>
            <person name="Jarju S."/>
            <person name="Secka A."/>
            <person name="Antonio M."/>
            <person name="Oren A."/>
            <person name="Chaudhuri R.R."/>
            <person name="La Ragione R."/>
            <person name="Hildebrand F."/>
            <person name="Pallen M.J."/>
        </authorList>
    </citation>
    <scope>NUCLEOTIDE SEQUENCE</scope>
    <source>
        <strain evidence="1">ChiGjej1B1-98</strain>
    </source>
</reference>
<evidence type="ECO:0000313" key="2">
    <source>
        <dbReference type="Proteomes" id="UP000824005"/>
    </source>
</evidence>
<dbReference type="AlphaFoldDB" id="A0A9D2CAQ9"/>
<organism evidence="1 2">
    <name type="scientific">Candidatus Agrococcus pullicola</name>
    <dbReference type="NCBI Taxonomy" id="2838429"/>
    <lineage>
        <taxon>Bacteria</taxon>
        <taxon>Bacillati</taxon>
        <taxon>Actinomycetota</taxon>
        <taxon>Actinomycetes</taxon>
        <taxon>Micrococcales</taxon>
        <taxon>Microbacteriaceae</taxon>
        <taxon>Agrococcus</taxon>
    </lineage>
</organism>
<evidence type="ECO:0000313" key="1">
    <source>
        <dbReference type="EMBL" id="HIY67159.1"/>
    </source>
</evidence>
<name>A0A9D2CAQ9_9MICO</name>
<sequence length="233" mass="25588">MSDKRSEVQIEFAGEWFRVEETKPFVIGREGDLTIDDNQYLHRHFLQVGFKDGLWWLTNVGSRLSATISSGEGTVQSWLAPGAALPLVFSECVVVFTAGPTTYELTMVTSHAEFEFSPAARHAAGEETVMPLQLSDVQKLLVVALAEPMLRRDAAGVSELPTNSATAGRLGWSMTTFNRRLDALCDKLDQMGVQGMRAAPGKLATNRRARLVEYAVSSRLVSRADLALLDAEQ</sequence>
<proteinExistence type="predicted"/>
<dbReference type="Proteomes" id="UP000824005">
    <property type="component" value="Unassembled WGS sequence"/>
</dbReference>
<protein>
    <submittedName>
        <fullName evidence="1">Uncharacterized protein</fullName>
    </submittedName>
</protein>
<reference evidence="1" key="2">
    <citation type="submission" date="2021-04" db="EMBL/GenBank/DDBJ databases">
        <authorList>
            <person name="Gilroy R."/>
        </authorList>
    </citation>
    <scope>NUCLEOTIDE SEQUENCE</scope>
    <source>
        <strain evidence="1">ChiGjej1B1-98</strain>
    </source>
</reference>
<accession>A0A9D2CAQ9</accession>